<dbReference type="Pfam" id="PF17680">
    <property type="entry name" value="FlgO"/>
    <property type="match status" value="1"/>
</dbReference>
<proteinExistence type="predicted"/>
<reference evidence="2 3" key="1">
    <citation type="submission" date="2022-10" db="EMBL/GenBank/DDBJ databases">
        <title>Aestuariibacter sp. AA17 isolated from Montipora capitata coral fragment.</title>
        <authorList>
            <person name="Emsley S.A."/>
            <person name="Pfannmuller K.M."/>
            <person name="Loughran R.M."/>
            <person name="Shlafstein M."/>
            <person name="Papke E."/>
            <person name="Saw J.H."/>
            <person name="Ushijima B."/>
            <person name="Videau P."/>
        </authorList>
    </citation>
    <scope>NUCLEOTIDE SEQUENCE [LARGE SCALE GENOMIC DNA]</scope>
    <source>
        <strain evidence="2 3">AA17</strain>
    </source>
</reference>
<name>A0ABT3ABC9_9ALTE</name>
<keyword evidence="3" id="KW-1185">Reference proteome</keyword>
<dbReference type="PROSITE" id="PS51257">
    <property type="entry name" value="PROKAR_LIPOPROTEIN"/>
    <property type="match status" value="1"/>
</dbReference>
<dbReference type="RefSeq" id="WP_263713179.1">
    <property type="nucleotide sequence ID" value="NZ_JAOWKX010000007.1"/>
</dbReference>
<dbReference type="EMBL" id="JAOWKX010000007">
    <property type="protein sequence ID" value="MCV2885902.1"/>
    <property type="molecule type" value="Genomic_DNA"/>
</dbReference>
<sequence length="229" mass="25280">MKLTISTICRVANRISKGASLCITLIGLSVLSGCAHVKNMTSNVNEERRGFGSYQVNDTPDMYQKADLSLSSTAMTGDEIQDYVREMVNTMADNMTDVSDEARIAVTNFVPVDSDYTHTPYLGEVLNHAFISELYRFGLVAMDFKVADYIRVTPKGDFILTRDFLELRNETQAEFVLVGTLSQLAKGVLVHARMVDVASKTVVATSESMIPARVASQFATMSSHAWAER</sequence>
<dbReference type="Proteomes" id="UP001652504">
    <property type="component" value="Unassembled WGS sequence"/>
</dbReference>
<evidence type="ECO:0000313" key="3">
    <source>
        <dbReference type="Proteomes" id="UP001652504"/>
    </source>
</evidence>
<evidence type="ECO:0000259" key="1">
    <source>
        <dbReference type="Pfam" id="PF17680"/>
    </source>
</evidence>
<organism evidence="2 3">
    <name type="scientific">Fluctibacter corallii</name>
    <dbReference type="NCBI Taxonomy" id="2984329"/>
    <lineage>
        <taxon>Bacteria</taxon>
        <taxon>Pseudomonadati</taxon>
        <taxon>Pseudomonadota</taxon>
        <taxon>Gammaproteobacteria</taxon>
        <taxon>Alteromonadales</taxon>
        <taxon>Alteromonadaceae</taxon>
        <taxon>Fluctibacter</taxon>
    </lineage>
</organism>
<accession>A0ABT3ABC9</accession>
<dbReference type="InterPro" id="IPR041215">
    <property type="entry name" value="FlgO_dom"/>
</dbReference>
<comment type="caution">
    <text evidence="2">The sequence shown here is derived from an EMBL/GenBank/DDBJ whole genome shotgun (WGS) entry which is preliminary data.</text>
</comment>
<protein>
    <submittedName>
        <fullName evidence="2">FlgO family outer membrane protein</fullName>
    </submittedName>
</protein>
<feature type="domain" description="FlgO" evidence="1">
    <location>
        <begin position="86"/>
        <end position="214"/>
    </location>
</feature>
<evidence type="ECO:0000313" key="2">
    <source>
        <dbReference type="EMBL" id="MCV2885902.1"/>
    </source>
</evidence>
<gene>
    <name evidence="2" type="ORF">OE749_14480</name>
</gene>